<dbReference type="GO" id="GO:0008233">
    <property type="term" value="F:peptidase activity"/>
    <property type="evidence" value="ECO:0007669"/>
    <property type="project" value="UniProtKB-KW"/>
</dbReference>
<keyword evidence="4" id="KW-1185">Reference proteome</keyword>
<dbReference type="EMBL" id="JACBYR010000001">
    <property type="protein sequence ID" value="NYE84317.1"/>
    <property type="molecule type" value="Genomic_DNA"/>
</dbReference>
<keyword evidence="1" id="KW-0472">Membrane</keyword>
<protein>
    <submittedName>
        <fullName evidence="3">Membrane protein implicated in regulation of membrane protease activity</fullName>
    </submittedName>
</protein>
<dbReference type="RefSeq" id="WP_179588015.1">
    <property type="nucleotide sequence ID" value="NZ_JACBYR010000001.1"/>
</dbReference>
<dbReference type="InterPro" id="IPR002810">
    <property type="entry name" value="NfeD-like_C"/>
</dbReference>
<dbReference type="AlphaFoldDB" id="A0A7Y9LN45"/>
<dbReference type="Pfam" id="PF01957">
    <property type="entry name" value="NfeD"/>
    <property type="match status" value="1"/>
</dbReference>
<evidence type="ECO:0000313" key="3">
    <source>
        <dbReference type="EMBL" id="NYE84317.1"/>
    </source>
</evidence>
<reference evidence="3 4" key="1">
    <citation type="submission" date="2020-07" db="EMBL/GenBank/DDBJ databases">
        <title>Genomic Encyclopedia of Type Strains, Phase IV (KMG-V): Genome sequencing to study the core and pangenomes of soil and plant-associated prokaryotes.</title>
        <authorList>
            <person name="Whitman W."/>
        </authorList>
    </citation>
    <scope>NUCLEOTIDE SEQUENCE [LARGE SCALE GENOMIC DNA]</scope>
    <source>
        <strain evidence="3 4">SAS40</strain>
    </source>
</reference>
<dbReference type="Proteomes" id="UP000542125">
    <property type="component" value="Unassembled WGS sequence"/>
</dbReference>
<evidence type="ECO:0000259" key="2">
    <source>
        <dbReference type="Pfam" id="PF01957"/>
    </source>
</evidence>
<accession>A0A7Y9LN45</accession>
<evidence type="ECO:0000313" key="4">
    <source>
        <dbReference type="Proteomes" id="UP000542125"/>
    </source>
</evidence>
<comment type="caution">
    <text evidence="3">The sequence shown here is derived from an EMBL/GenBank/DDBJ whole genome shotgun (WGS) entry which is preliminary data.</text>
</comment>
<dbReference type="GO" id="GO:0006508">
    <property type="term" value="P:proteolysis"/>
    <property type="evidence" value="ECO:0007669"/>
    <property type="project" value="UniProtKB-KW"/>
</dbReference>
<feature type="domain" description="NfeD-like C-terminal" evidence="2">
    <location>
        <begin position="85"/>
        <end position="142"/>
    </location>
</feature>
<keyword evidence="3" id="KW-0645">Protease</keyword>
<feature type="transmembrane region" description="Helical" evidence="1">
    <location>
        <begin position="7"/>
        <end position="33"/>
    </location>
</feature>
<sequence>MQLAWIWFGLMALALIGEVMTGTFYLLIVAAGFAVAGGLAYVGMSVAVQIAVCAIAVLVATLLLRKTGVLKKREVDASANADVNMDVGQTVTIDVWTTPHSTRVWYRGTHWEAELAPGAPATAAPGRYVITHTRGNTLVVSPAA</sequence>
<feature type="transmembrane region" description="Helical" evidence="1">
    <location>
        <begin position="39"/>
        <end position="64"/>
    </location>
</feature>
<proteinExistence type="predicted"/>
<organism evidence="3 4">
    <name type="scientific">Pigmentiphaga litoralis</name>
    <dbReference type="NCBI Taxonomy" id="516702"/>
    <lineage>
        <taxon>Bacteria</taxon>
        <taxon>Pseudomonadati</taxon>
        <taxon>Pseudomonadota</taxon>
        <taxon>Betaproteobacteria</taxon>
        <taxon>Burkholderiales</taxon>
        <taxon>Alcaligenaceae</taxon>
        <taxon>Pigmentiphaga</taxon>
    </lineage>
</organism>
<keyword evidence="1" id="KW-0812">Transmembrane</keyword>
<name>A0A7Y9LN45_9BURK</name>
<gene>
    <name evidence="3" type="ORF">FHW18_003588</name>
</gene>
<keyword evidence="3" id="KW-0378">Hydrolase</keyword>
<evidence type="ECO:0000256" key="1">
    <source>
        <dbReference type="SAM" id="Phobius"/>
    </source>
</evidence>
<keyword evidence="1" id="KW-1133">Transmembrane helix</keyword>